<keyword evidence="10 16" id="KW-0133">Cell shape</keyword>
<evidence type="ECO:0000256" key="10">
    <source>
        <dbReference type="ARBA" id="ARBA00022960"/>
    </source>
</evidence>
<dbReference type="Gene3D" id="3.30.465.10">
    <property type="match status" value="1"/>
</dbReference>
<keyword evidence="14 16" id="KW-0961">Cell wall biogenesis/degradation</keyword>
<keyword evidence="7 16" id="KW-0285">Flavoprotein</keyword>
<dbReference type="NCBIfam" id="TIGR00179">
    <property type="entry name" value="murB"/>
    <property type="match status" value="1"/>
</dbReference>
<comment type="similarity">
    <text evidence="16">Belongs to the MurB family.</text>
</comment>
<evidence type="ECO:0000256" key="15">
    <source>
        <dbReference type="ARBA" id="ARBA00048914"/>
    </source>
</evidence>
<dbReference type="InterPro" id="IPR016166">
    <property type="entry name" value="FAD-bd_PCMH"/>
</dbReference>
<comment type="subcellular location">
    <subcellularLocation>
        <location evidence="3 16">Cytoplasm</location>
    </subcellularLocation>
</comment>
<keyword evidence="13 16" id="KW-0131">Cell cycle</keyword>
<dbReference type="Proteomes" id="UP000231143">
    <property type="component" value="Unassembled WGS sequence"/>
</dbReference>
<dbReference type="Pfam" id="PF02873">
    <property type="entry name" value="MurB_C"/>
    <property type="match status" value="1"/>
</dbReference>
<dbReference type="SUPFAM" id="SSF56194">
    <property type="entry name" value="Uridine diphospho-N-Acetylenolpyruvylglucosamine reductase, MurB, C-terminal domain"/>
    <property type="match status" value="1"/>
</dbReference>
<evidence type="ECO:0000256" key="14">
    <source>
        <dbReference type="ARBA" id="ARBA00023316"/>
    </source>
</evidence>
<keyword evidence="8 16" id="KW-0274">FAD</keyword>
<keyword evidence="6 16" id="KW-0132">Cell division</keyword>
<evidence type="ECO:0000256" key="16">
    <source>
        <dbReference type="HAMAP-Rule" id="MF_00037"/>
    </source>
</evidence>
<keyword evidence="9 16" id="KW-0521">NADP</keyword>
<evidence type="ECO:0000259" key="17">
    <source>
        <dbReference type="PROSITE" id="PS51387"/>
    </source>
</evidence>
<dbReference type="InterPro" id="IPR016167">
    <property type="entry name" value="FAD-bd_PCMH_sub1"/>
</dbReference>
<dbReference type="GO" id="GO:0051301">
    <property type="term" value="P:cell division"/>
    <property type="evidence" value="ECO:0007669"/>
    <property type="project" value="UniProtKB-KW"/>
</dbReference>
<comment type="catalytic activity">
    <reaction evidence="15 16">
        <text>UDP-N-acetyl-alpha-D-muramate + NADP(+) = UDP-N-acetyl-3-O-(1-carboxyvinyl)-alpha-D-glucosamine + NADPH + H(+)</text>
        <dbReference type="Rhea" id="RHEA:12248"/>
        <dbReference type="ChEBI" id="CHEBI:15378"/>
        <dbReference type="ChEBI" id="CHEBI:57783"/>
        <dbReference type="ChEBI" id="CHEBI:58349"/>
        <dbReference type="ChEBI" id="CHEBI:68483"/>
        <dbReference type="ChEBI" id="CHEBI:70757"/>
        <dbReference type="EC" id="1.3.1.98"/>
    </reaction>
</comment>
<dbReference type="GO" id="GO:0009252">
    <property type="term" value="P:peptidoglycan biosynthetic process"/>
    <property type="evidence" value="ECO:0007669"/>
    <property type="project" value="UniProtKB-UniRule"/>
</dbReference>
<dbReference type="GO" id="GO:0005829">
    <property type="term" value="C:cytosol"/>
    <property type="evidence" value="ECO:0007669"/>
    <property type="project" value="TreeGrafter"/>
</dbReference>
<feature type="domain" description="FAD-binding PCMH-type" evidence="17">
    <location>
        <begin position="28"/>
        <end position="200"/>
    </location>
</feature>
<feature type="active site" evidence="16">
    <location>
        <position position="177"/>
    </location>
</feature>
<comment type="cofactor">
    <cofactor evidence="1 16">
        <name>FAD</name>
        <dbReference type="ChEBI" id="CHEBI:57692"/>
    </cofactor>
</comment>
<evidence type="ECO:0000256" key="9">
    <source>
        <dbReference type="ARBA" id="ARBA00022857"/>
    </source>
</evidence>
<organism evidence="18 19">
    <name type="scientific">Candidatus Campbellbacteria bacterium CG22_combo_CG10-13_8_21_14_all_36_13</name>
    <dbReference type="NCBI Taxonomy" id="1974529"/>
    <lineage>
        <taxon>Bacteria</taxon>
        <taxon>Candidatus Campbelliibacteriota</taxon>
    </lineage>
</organism>
<evidence type="ECO:0000313" key="18">
    <source>
        <dbReference type="EMBL" id="PIP87028.1"/>
    </source>
</evidence>
<evidence type="ECO:0000256" key="7">
    <source>
        <dbReference type="ARBA" id="ARBA00022630"/>
    </source>
</evidence>
<dbReference type="InterPro" id="IPR016169">
    <property type="entry name" value="FAD-bd_PCMH_sub2"/>
</dbReference>
<name>A0A2H0DYT2_9BACT</name>
<sequence>MFFIVYTIHALNMKYQQEINLKNHSGMYIGGVGKYSTFLKSEEEILDIVFFAKENKLKTWIIGDGTNTIFSENIENVFFVINKIKEIETIQEDENSILIEVGAGENWDSFVEYSIKNNYSGIEALSFIPGTVGATPIQNVGAYGVEVKDVIDSVRVFDKEKEKFHWMKNKDCEFEYRNSIFKKNPDAFIVTKVRFILSKKEPSIPNYPDIQNYFDNGSIEFATLKEIRDAIISTRKAKLLDYKEVPNCGSFFANPIVNEVELKKLKEMYPDIKEFQQQDNKFKISAGWLIDKAGLKGKSFGDIYISEKHALILCNPERKASFDNIEKAEKEIKETIKEMFGVDLLREPVICE</sequence>
<dbReference type="InterPro" id="IPR003170">
    <property type="entry name" value="MurB"/>
</dbReference>
<dbReference type="Pfam" id="PF01565">
    <property type="entry name" value="FAD_binding_4"/>
    <property type="match status" value="1"/>
</dbReference>
<comment type="caution">
    <text evidence="18">The sequence shown here is derived from an EMBL/GenBank/DDBJ whole genome shotgun (WGS) entry which is preliminary data.</text>
</comment>
<dbReference type="GO" id="GO:0008762">
    <property type="term" value="F:UDP-N-acetylmuramate dehydrogenase activity"/>
    <property type="evidence" value="ECO:0007669"/>
    <property type="project" value="UniProtKB-UniRule"/>
</dbReference>
<dbReference type="InterPro" id="IPR036318">
    <property type="entry name" value="FAD-bd_PCMH-like_sf"/>
</dbReference>
<proteinExistence type="inferred from homology"/>
<dbReference type="EMBL" id="PCTT01000032">
    <property type="protein sequence ID" value="PIP87028.1"/>
    <property type="molecule type" value="Genomic_DNA"/>
</dbReference>
<dbReference type="PROSITE" id="PS51387">
    <property type="entry name" value="FAD_PCMH"/>
    <property type="match status" value="1"/>
</dbReference>
<keyword evidence="11 16" id="KW-0573">Peptidoglycan synthesis</keyword>
<evidence type="ECO:0000256" key="1">
    <source>
        <dbReference type="ARBA" id="ARBA00001974"/>
    </source>
</evidence>
<evidence type="ECO:0000256" key="11">
    <source>
        <dbReference type="ARBA" id="ARBA00022984"/>
    </source>
</evidence>
<evidence type="ECO:0000313" key="19">
    <source>
        <dbReference type="Proteomes" id="UP000231143"/>
    </source>
</evidence>
<dbReference type="PANTHER" id="PTHR21071:SF4">
    <property type="entry name" value="UDP-N-ACETYLENOLPYRUVOYLGLUCOSAMINE REDUCTASE"/>
    <property type="match status" value="1"/>
</dbReference>
<dbReference type="InterPro" id="IPR006094">
    <property type="entry name" value="Oxid_FAD_bind_N"/>
</dbReference>
<evidence type="ECO:0000256" key="12">
    <source>
        <dbReference type="ARBA" id="ARBA00023002"/>
    </source>
</evidence>
<feature type="active site" description="Proton donor" evidence="16">
    <location>
        <position position="250"/>
    </location>
</feature>
<evidence type="ECO:0000256" key="4">
    <source>
        <dbReference type="ARBA" id="ARBA00004752"/>
    </source>
</evidence>
<dbReference type="AlphaFoldDB" id="A0A2H0DYT2"/>
<dbReference type="NCBIfam" id="NF010478">
    <property type="entry name" value="PRK13903.1"/>
    <property type="match status" value="1"/>
</dbReference>
<dbReference type="PANTHER" id="PTHR21071">
    <property type="entry name" value="UDP-N-ACETYLENOLPYRUVOYLGLUCOSAMINE REDUCTASE"/>
    <property type="match status" value="1"/>
</dbReference>
<evidence type="ECO:0000256" key="3">
    <source>
        <dbReference type="ARBA" id="ARBA00004496"/>
    </source>
</evidence>
<evidence type="ECO:0000256" key="2">
    <source>
        <dbReference type="ARBA" id="ARBA00003921"/>
    </source>
</evidence>
<protein>
    <recommendedName>
        <fullName evidence="16">UDP-N-acetylenolpyruvoylglucosamine reductase</fullName>
        <ecNumber evidence="16">1.3.1.98</ecNumber>
    </recommendedName>
    <alternativeName>
        <fullName evidence="16">UDP-N-acetylmuramate dehydrogenase</fullName>
    </alternativeName>
</protein>
<dbReference type="HAMAP" id="MF_00037">
    <property type="entry name" value="MurB"/>
    <property type="match status" value="1"/>
</dbReference>
<evidence type="ECO:0000256" key="5">
    <source>
        <dbReference type="ARBA" id="ARBA00022490"/>
    </source>
</evidence>
<dbReference type="InterPro" id="IPR011601">
    <property type="entry name" value="MurB_C"/>
</dbReference>
<dbReference type="Gene3D" id="3.90.78.10">
    <property type="entry name" value="UDP-N-acetylenolpyruvoylglucosamine reductase, C-terminal domain"/>
    <property type="match status" value="1"/>
</dbReference>
<evidence type="ECO:0000256" key="6">
    <source>
        <dbReference type="ARBA" id="ARBA00022618"/>
    </source>
</evidence>
<keyword evidence="12 16" id="KW-0560">Oxidoreductase</keyword>
<keyword evidence="5 16" id="KW-0963">Cytoplasm</keyword>
<dbReference type="EC" id="1.3.1.98" evidence="16"/>
<accession>A0A2H0DYT2</accession>
<comment type="pathway">
    <text evidence="4 16">Cell wall biogenesis; peptidoglycan biosynthesis.</text>
</comment>
<gene>
    <name evidence="16" type="primary">murB</name>
    <name evidence="18" type="ORF">COW81_02510</name>
</gene>
<dbReference type="SUPFAM" id="SSF56176">
    <property type="entry name" value="FAD-binding/transporter-associated domain-like"/>
    <property type="match status" value="1"/>
</dbReference>
<evidence type="ECO:0000256" key="8">
    <source>
        <dbReference type="ARBA" id="ARBA00022827"/>
    </source>
</evidence>
<dbReference type="GO" id="GO:0071555">
    <property type="term" value="P:cell wall organization"/>
    <property type="evidence" value="ECO:0007669"/>
    <property type="project" value="UniProtKB-KW"/>
</dbReference>
<dbReference type="GO" id="GO:0008360">
    <property type="term" value="P:regulation of cell shape"/>
    <property type="evidence" value="ECO:0007669"/>
    <property type="project" value="UniProtKB-KW"/>
</dbReference>
<dbReference type="Gene3D" id="3.30.43.10">
    <property type="entry name" value="Uridine Diphospho-n-acetylenolpyruvylglucosamine Reductase, domain 2"/>
    <property type="match status" value="1"/>
</dbReference>
<evidence type="ECO:0000256" key="13">
    <source>
        <dbReference type="ARBA" id="ARBA00023306"/>
    </source>
</evidence>
<dbReference type="UniPathway" id="UPA00219"/>
<dbReference type="NCBIfam" id="NF000755">
    <property type="entry name" value="PRK00046.1"/>
    <property type="match status" value="1"/>
</dbReference>
<reference evidence="18 19" key="1">
    <citation type="submission" date="2017-09" db="EMBL/GenBank/DDBJ databases">
        <title>Depth-based differentiation of microbial function through sediment-hosted aquifers and enrichment of novel symbionts in the deep terrestrial subsurface.</title>
        <authorList>
            <person name="Probst A.J."/>
            <person name="Ladd B."/>
            <person name="Jarett J.K."/>
            <person name="Geller-Mcgrath D.E."/>
            <person name="Sieber C.M."/>
            <person name="Emerson J.B."/>
            <person name="Anantharaman K."/>
            <person name="Thomas B.C."/>
            <person name="Malmstrom R."/>
            <person name="Stieglmeier M."/>
            <person name="Klingl A."/>
            <person name="Woyke T."/>
            <person name="Ryan C.M."/>
            <person name="Banfield J.F."/>
        </authorList>
    </citation>
    <scope>NUCLEOTIDE SEQUENCE [LARGE SCALE GENOMIC DNA]</scope>
    <source>
        <strain evidence="18">CG22_combo_CG10-13_8_21_14_all_36_13</strain>
    </source>
</reference>
<dbReference type="InterPro" id="IPR036635">
    <property type="entry name" value="MurB_C_sf"/>
</dbReference>
<dbReference type="GO" id="GO:0071949">
    <property type="term" value="F:FAD binding"/>
    <property type="evidence" value="ECO:0007669"/>
    <property type="project" value="InterPro"/>
</dbReference>
<feature type="active site" evidence="16">
    <location>
        <position position="347"/>
    </location>
</feature>
<comment type="function">
    <text evidence="2 16">Cell wall formation.</text>
</comment>